<accession>A0A1E3QLP0</accession>
<evidence type="ECO:0000259" key="3">
    <source>
        <dbReference type="PROSITE" id="PS50853"/>
    </source>
</evidence>
<evidence type="ECO:0000256" key="2">
    <source>
        <dbReference type="SAM" id="MobiDB-lite"/>
    </source>
</evidence>
<dbReference type="RefSeq" id="XP_018983712.1">
    <property type="nucleotide sequence ID" value="XM_019129444.1"/>
</dbReference>
<evidence type="ECO:0000313" key="4">
    <source>
        <dbReference type="EMBL" id="ODQ78384.1"/>
    </source>
</evidence>
<dbReference type="GeneID" id="30147297"/>
<protein>
    <recommendedName>
        <fullName evidence="3">Fibronectin type-III domain-containing protein</fullName>
    </recommendedName>
</protein>
<keyword evidence="5" id="KW-1185">Reference proteome</keyword>
<feature type="region of interest" description="Disordered" evidence="2">
    <location>
        <begin position="965"/>
        <end position="1056"/>
    </location>
</feature>
<sequence length="1056" mass="117014">MILSSVLPGIALIWLLNRTLRLFKLPLDSLVKSLNIEIPKIPILSIDNVTESSLVLHWDNMDKNHHYGVYLNGMEVAVTDATNITLNGLSAATVYQIDIFAINPAQYKSKSTPKFIKTLPAGIRGVLNKSPRELLLGLATSDDIQIRAESTKKPKGRSRANTFEAVQFTPMLKTSSFSVTNPGTQTPDSSSLTNLADLNEMVIKQIVDIEELRYLLERGQEELRTVLSQNQQALEDFKEQHANLKNDRDTLRERKKIEDDNRAAIKLEVKWLDETRQQLAIKKEKATGKLKLRREKIGKMQQDLVDWRREVDMLTARKETVLGSGEGSAKRIKHAYEQQIVGLQAQIRDKQQEINKVEDEFKKLLTEKRQKDVLKTTLIPVFEALKKETDKSGILNGSGAKALATLAGSLPAWYADIQNEISVDARLEAEWRAVQQREVAHYTEVVDFINRMDQQKEMEKVELHKRYLSRTFPQYLQDNASTPDAASIPSAQMHYDYSMYASPIQSKSYLANSPATGSLLNPTYASPPYNIWNVQDMPVSREANTSGYSSYSPRVPATEDDLDPPLSTYDMEMLLPASLIASEELNETTLDDVRNYRSSFGNELKPTYGYSYNGEGRNGAPSGPTFVSSPVNRAVSPVSVPSMIPSNQLGFSSLVPSLSNDSAFHSVQSSQPLHNSPFSGDYDSQRRPSFGGFINPMSMPQLISPPSDGMVVHPIDQLQQPHQSAFSPRRLSNVLGFGKKSHEKDASFLSPDTMNNKHSKFFFFDRKKNVDQEPVPESPEIMLRKRGESIGSAISAPSFNVDVWGDSREFLEIHKRNASGVSSQTAEKGDIFLKDDGMTQFMPNLVINRPKQRSIEDNPFGVASSPASAARSDSSRVTVSSDHQPVADSSDEHSVVKLKSNEDVVGAKSSFFVRRKSFLSFPSPSKTAKEKDKPTGLSPVLVPGNASDTSSHLISDDVINEDETADFSHGSIIPPGTTVGRKTGLFSMKKRKSLLASQASSASQASASAVTASINSAGSASAVDSQSGRSIVKRLNPFGKKDKEENREEEEEEKED</sequence>
<gene>
    <name evidence="4" type="ORF">BABINDRAFT_162621</name>
</gene>
<name>A0A1E3QLP0_9ASCO</name>
<feature type="domain" description="Fibronectin type-III" evidence="3">
    <location>
        <begin position="38"/>
        <end position="121"/>
    </location>
</feature>
<dbReference type="SUPFAM" id="SSF49265">
    <property type="entry name" value="Fibronectin type III"/>
    <property type="match status" value="1"/>
</dbReference>
<dbReference type="OrthoDB" id="5572782at2759"/>
<dbReference type="InterPro" id="IPR003961">
    <property type="entry name" value="FN3_dom"/>
</dbReference>
<keyword evidence="1" id="KW-0175">Coiled coil</keyword>
<feature type="compositionally biased region" description="Low complexity" evidence="2">
    <location>
        <begin position="994"/>
        <end position="1009"/>
    </location>
</feature>
<dbReference type="AlphaFoldDB" id="A0A1E3QLP0"/>
<feature type="coiled-coil region" evidence="1">
    <location>
        <begin position="216"/>
        <end position="261"/>
    </location>
</feature>
<dbReference type="PROSITE" id="PS50853">
    <property type="entry name" value="FN3"/>
    <property type="match status" value="1"/>
</dbReference>
<feature type="compositionally biased region" description="Low complexity" evidence="2">
    <location>
        <begin position="863"/>
        <end position="882"/>
    </location>
</feature>
<feature type="region of interest" description="Disordered" evidence="2">
    <location>
        <begin position="921"/>
        <end position="953"/>
    </location>
</feature>
<feature type="region of interest" description="Disordered" evidence="2">
    <location>
        <begin position="852"/>
        <end position="894"/>
    </location>
</feature>
<dbReference type="InterPro" id="IPR036116">
    <property type="entry name" value="FN3_sf"/>
</dbReference>
<feature type="compositionally biased region" description="Acidic residues" evidence="2">
    <location>
        <begin position="1047"/>
        <end position="1056"/>
    </location>
</feature>
<dbReference type="CDD" id="cd00063">
    <property type="entry name" value="FN3"/>
    <property type="match status" value="1"/>
</dbReference>
<dbReference type="STRING" id="984486.A0A1E3QLP0"/>
<dbReference type="Proteomes" id="UP000094336">
    <property type="component" value="Unassembled WGS sequence"/>
</dbReference>
<dbReference type="Gene3D" id="2.60.40.10">
    <property type="entry name" value="Immunoglobulins"/>
    <property type="match status" value="1"/>
</dbReference>
<dbReference type="EMBL" id="KV454435">
    <property type="protein sequence ID" value="ODQ78384.1"/>
    <property type="molecule type" value="Genomic_DNA"/>
</dbReference>
<dbReference type="InterPro" id="IPR013783">
    <property type="entry name" value="Ig-like_fold"/>
</dbReference>
<reference evidence="5" key="1">
    <citation type="submission" date="2016-05" db="EMBL/GenBank/DDBJ databases">
        <title>Comparative genomics of biotechnologically important yeasts.</title>
        <authorList>
            <consortium name="DOE Joint Genome Institute"/>
            <person name="Riley R."/>
            <person name="Haridas S."/>
            <person name="Wolfe K.H."/>
            <person name="Lopes M.R."/>
            <person name="Hittinger C.T."/>
            <person name="Goker M."/>
            <person name="Salamov A."/>
            <person name="Wisecaver J."/>
            <person name="Long T.M."/>
            <person name="Aerts A.L."/>
            <person name="Barry K."/>
            <person name="Choi C."/>
            <person name="Clum A."/>
            <person name="Coughlan A.Y."/>
            <person name="Deshpande S."/>
            <person name="Douglass A.P."/>
            <person name="Hanson S.J."/>
            <person name="Klenk H.-P."/>
            <person name="Labutti K."/>
            <person name="Lapidus A."/>
            <person name="Lindquist E."/>
            <person name="Lipzen A."/>
            <person name="Meier-Kolthoff J.P."/>
            <person name="Ohm R.A."/>
            <person name="Otillar R.P."/>
            <person name="Pangilinan J."/>
            <person name="Peng Y."/>
            <person name="Rokas A."/>
            <person name="Rosa C.A."/>
            <person name="Scheuner C."/>
            <person name="Sibirny A.A."/>
            <person name="Slot J.C."/>
            <person name="Stielow J.B."/>
            <person name="Sun H."/>
            <person name="Kurtzman C.P."/>
            <person name="Blackwell M."/>
            <person name="Grigoriev I.V."/>
            <person name="Jeffries T.W."/>
        </authorList>
    </citation>
    <scope>NUCLEOTIDE SEQUENCE [LARGE SCALE GENOMIC DNA]</scope>
    <source>
        <strain evidence="5">NRRL Y-12698</strain>
    </source>
</reference>
<feature type="coiled-coil region" evidence="1">
    <location>
        <begin position="333"/>
        <end position="367"/>
    </location>
</feature>
<proteinExistence type="predicted"/>
<evidence type="ECO:0000313" key="5">
    <source>
        <dbReference type="Proteomes" id="UP000094336"/>
    </source>
</evidence>
<organism evidence="4 5">
    <name type="scientific">Babjeviella inositovora NRRL Y-12698</name>
    <dbReference type="NCBI Taxonomy" id="984486"/>
    <lineage>
        <taxon>Eukaryota</taxon>
        <taxon>Fungi</taxon>
        <taxon>Dikarya</taxon>
        <taxon>Ascomycota</taxon>
        <taxon>Saccharomycotina</taxon>
        <taxon>Pichiomycetes</taxon>
        <taxon>Serinales incertae sedis</taxon>
        <taxon>Babjeviella</taxon>
    </lineage>
</organism>
<evidence type="ECO:0000256" key="1">
    <source>
        <dbReference type="SAM" id="Coils"/>
    </source>
</evidence>
<feature type="compositionally biased region" description="Polar residues" evidence="2">
    <location>
        <begin position="1010"/>
        <end position="1029"/>
    </location>
</feature>